<dbReference type="SUPFAM" id="SSF55961">
    <property type="entry name" value="Bet v1-like"/>
    <property type="match status" value="1"/>
</dbReference>
<evidence type="ECO:0000313" key="3">
    <source>
        <dbReference type="Proteomes" id="UP000250235"/>
    </source>
</evidence>
<dbReference type="Pfam" id="PF00407">
    <property type="entry name" value="Bet_v_1"/>
    <property type="match status" value="1"/>
</dbReference>
<sequence>MTYSVVDGDILKLYKSFQATFTVSSKGDGTLVIYSGVYEKQNEQVQDPGEFTGIIIKALYGLDAYLLQA</sequence>
<dbReference type="InterPro" id="IPR000916">
    <property type="entry name" value="Bet_v_I/MLP"/>
</dbReference>
<accession>A0A2Z7C8Y0</accession>
<dbReference type="Proteomes" id="UP000250235">
    <property type="component" value="Unassembled WGS sequence"/>
</dbReference>
<protein>
    <submittedName>
        <fullName evidence="2">MLP-like protein 423</fullName>
    </submittedName>
</protein>
<evidence type="ECO:0000259" key="1">
    <source>
        <dbReference type="Pfam" id="PF00407"/>
    </source>
</evidence>
<dbReference type="Gene3D" id="3.30.530.20">
    <property type="match status" value="1"/>
</dbReference>
<dbReference type="InterPro" id="IPR023393">
    <property type="entry name" value="START-like_dom_sf"/>
</dbReference>
<organism evidence="2 3">
    <name type="scientific">Dorcoceras hygrometricum</name>
    <dbReference type="NCBI Taxonomy" id="472368"/>
    <lineage>
        <taxon>Eukaryota</taxon>
        <taxon>Viridiplantae</taxon>
        <taxon>Streptophyta</taxon>
        <taxon>Embryophyta</taxon>
        <taxon>Tracheophyta</taxon>
        <taxon>Spermatophyta</taxon>
        <taxon>Magnoliopsida</taxon>
        <taxon>eudicotyledons</taxon>
        <taxon>Gunneridae</taxon>
        <taxon>Pentapetalae</taxon>
        <taxon>asterids</taxon>
        <taxon>lamiids</taxon>
        <taxon>Lamiales</taxon>
        <taxon>Gesneriaceae</taxon>
        <taxon>Didymocarpoideae</taxon>
        <taxon>Trichosporeae</taxon>
        <taxon>Loxocarpinae</taxon>
        <taxon>Dorcoceras</taxon>
    </lineage>
</organism>
<name>A0A2Z7C8Y0_9LAMI</name>
<feature type="domain" description="Bet v I/Major latex protein" evidence="1">
    <location>
        <begin position="1"/>
        <end position="68"/>
    </location>
</feature>
<dbReference type="PANTHER" id="PTHR31907">
    <property type="entry name" value="MLP-LIKE PROTEIN 423"/>
    <property type="match status" value="1"/>
</dbReference>
<reference evidence="2 3" key="1">
    <citation type="journal article" date="2015" name="Proc. Natl. Acad. Sci. U.S.A.">
        <title>The resurrection genome of Boea hygrometrica: A blueprint for survival of dehydration.</title>
        <authorList>
            <person name="Xiao L."/>
            <person name="Yang G."/>
            <person name="Zhang L."/>
            <person name="Yang X."/>
            <person name="Zhao S."/>
            <person name="Ji Z."/>
            <person name="Zhou Q."/>
            <person name="Hu M."/>
            <person name="Wang Y."/>
            <person name="Chen M."/>
            <person name="Xu Y."/>
            <person name="Jin H."/>
            <person name="Xiao X."/>
            <person name="Hu G."/>
            <person name="Bao F."/>
            <person name="Hu Y."/>
            <person name="Wan P."/>
            <person name="Li L."/>
            <person name="Deng X."/>
            <person name="Kuang T."/>
            <person name="Xiang C."/>
            <person name="Zhu J.K."/>
            <person name="Oliver M.J."/>
            <person name="He Y."/>
        </authorList>
    </citation>
    <scope>NUCLEOTIDE SEQUENCE [LARGE SCALE GENOMIC DNA]</scope>
    <source>
        <strain evidence="3">cv. XS01</strain>
    </source>
</reference>
<proteinExistence type="predicted"/>
<keyword evidence="3" id="KW-1185">Reference proteome</keyword>
<evidence type="ECO:0000313" key="2">
    <source>
        <dbReference type="EMBL" id="KZV43137.1"/>
    </source>
</evidence>
<dbReference type="EMBL" id="KQ998208">
    <property type="protein sequence ID" value="KZV43137.1"/>
    <property type="molecule type" value="Genomic_DNA"/>
</dbReference>
<dbReference type="AlphaFoldDB" id="A0A2Z7C8Y0"/>
<dbReference type="OrthoDB" id="1567931at2759"/>
<gene>
    <name evidence="2" type="ORF">F511_07952</name>
</gene>
<dbReference type="InterPro" id="IPR051761">
    <property type="entry name" value="MLP-like_ligand-binding"/>
</dbReference>
<dbReference type="GO" id="GO:0006952">
    <property type="term" value="P:defense response"/>
    <property type="evidence" value="ECO:0007669"/>
    <property type="project" value="InterPro"/>
</dbReference>